<evidence type="ECO:0000256" key="1">
    <source>
        <dbReference type="ARBA" id="ARBA00000971"/>
    </source>
</evidence>
<dbReference type="InterPro" id="IPR023058">
    <property type="entry name" value="PPIase_PpiC_CS"/>
</dbReference>
<evidence type="ECO:0000313" key="8">
    <source>
        <dbReference type="EMBL" id="MBU5437341.1"/>
    </source>
</evidence>
<evidence type="ECO:0000259" key="7">
    <source>
        <dbReference type="PROSITE" id="PS50198"/>
    </source>
</evidence>
<comment type="catalytic activity">
    <reaction evidence="1">
        <text>[protein]-peptidylproline (omega=180) = [protein]-peptidylproline (omega=0)</text>
        <dbReference type="Rhea" id="RHEA:16237"/>
        <dbReference type="Rhea" id="RHEA-COMP:10747"/>
        <dbReference type="Rhea" id="RHEA-COMP:10748"/>
        <dbReference type="ChEBI" id="CHEBI:83833"/>
        <dbReference type="ChEBI" id="CHEBI:83834"/>
        <dbReference type="EC" id="5.2.1.8"/>
    </reaction>
</comment>
<dbReference type="RefSeq" id="WP_216517356.1">
    <property type="nucleotide sequence ID" value="NZ_JAHLPM010000003.1"/>
</dbReference>
<organism evidence="8 9">
    <name type="scientific">Tissierella simiarum</name>
    <dbReference type="NCBI Taxonomy" id="2841534"/>
    <lineage>
        <taxon>Bacteria</taxon>
        <taxon>Bacillati</taxon>
        <taxon>Bacillota</taxon>
        <taxon>Tissierellia</taxon>
        <taxon>Tissierellales</taxon>
        <taxon>Tissierellaceae</taxon>
        <taxon>Tissierella</taxon>
    </lineage>
</organism>
<gene>
    <name evidence="8" type="ORF">KQI42_04930</name>
</gene>
<protein>
    <recommendedName>
        <fullName evidence="2">peptidylprolyl isomerase</fullName>
        <ecNumber evidence="2">5.2.1.8</ecNumber>
    </recommendedName>
</protein>
<dbReference type="PROSITE" id="PS01096">
    <property type="entry name" value="PPIC_PPIASE_1"/>
    <property type="match status" value="1"/>
</dbReference>
<feature type="domain" description="PpiC" evidence="7">
    <location>
        <begin position="114"/>
        <end position="203"/>
    </location>
</feature>
<dbReference type="PANTHER" id="PTHR47245:SF1">
    <property type="entry name" value="FOLDASE PROTEIN PRSA"/>
    <property type="match status" value="1"/>
</dbReference>
<evidence type="ECO:0000256" key="2">
    <source>
        <dbReference type="ARBA" id="ARBA00013194"/>
    </source>
</evidence>
<keyword evidence="4 6" id="KW-0697">Rotamase</keyword>
<reference evidence="8 9" key="1">
    <citation type="submission" date="2021-06" db="EMBL/GenBank/DDBJ databases">
        <authorList>
            <person name="Sun Q."/>
            <person name="Li D."/>
        </authorList>
    </citation>
    <scope>NUCLEOTIDE SEQUENCE [LARGE SCALE GENOMIC DNA]</scope>
    <source>
        <strain evidence="8 9">MSJ-40</strain>
    </source>
</reference>
<evidence type="ECO:0000256" key="6">
    <source>
        <dbReference type="PROSITE-ProRule" id="PRU00278"/>
    </source>
</evidence>
<evidence type="ECO:0000313" key="9">
    <source>
        <dbReference type="Proteomes" id="UP000749471"/>
    </source>
</evidence>
<dbReference type="Pfam" id="PF00639">
    <property type="entry name" value="Rotamase"/>
    <property type="match status" value="1"/>
</dbReference>
<keyword evidence="5 6" id="KW-0413">Isomerase</keyword>
<evidence type="ECO:0000256" key="5">
    <source>
        <dbReference type="ARBA" id="ARBA00023235"/>
    </source>
</evidence>
<dbReference type="InterPro" id="IPR000297">
    <property type="entry name" value="PPIase_PpiC"/>
</dbReference>
<name>A0ABS6E351_9FIRM</name>
<accession>A0ABS6E351</accession>
<evidence type="ECO:0000256" key="3">
    <source>
        <dbReference type="ARBA" id="ARBA00022729"/>
    </source>
</evidence>
<comment type="caution">
    <text evidence="8">The sequence shown here is derived from an EMBL/GenBank/DDBJ whole genome shotgun (WGS) entry which is preliminary data.</text>
</comment>
<dbReference type="Proteomes" id="UP000749471">
    <property type="component" value="Unassembled WGS sequence"/>
</dbReference>
<keyword evidence="3" id="KW-0732">Signal</keyword>
<dbReference type="PANTHER" id="PTHR47245">
    <property type="entry name" value="PEPTIDYLPROLYL ISOMERASE"/>
    <property type="match status" value="1"/>
</dbReference>
<sequence length="249" mass="28584">MNENKVVAIVKGKEITQQDVLQFLNDLGPQTAMQFQSPEGMKRVVDELVNQEVLYLDAIENGLNEEKEFKEELERIKINFLKQYAFRKVISDISATEGEILEFYNEHKEHFQKPESVRASHILVDSEDKANEVLKEISEGLGFEEAARKYSLCPSKDKGGDLGEFTKGQMVVEFEEAAFSMEVDTISEPVRSQFGYHIIKLISKNEASISKLDEVKNQITQQIIGKKQQEVYLNRTEELKNKYEAKINL</sequence>
<dbReference type="InterPro" id="IPR050245">
    <property type="entry name" value="PrsA_foldase"/>
</dbReference>
<dbReference type="PROSITE" id="PS50198">
    <property type="entry name" value="PPIC_PPIASE_2"/>
    <property type="match status" value="1"/>
</dbReference>
<dbReference type="GO" id="GO:0003755">
    <property type="term" value="F:peptidyl-prolyl cis-trans isomerase activity"/>
    <property type="evidence" value="ECO:0007669"/>
    <property type="project" value="UniProtKB-EC"/>
</dbReference>
<dbReference type="EC" id="5.2.1.8" evidence="2"/>
<proteinExistence type="predicted"/>
<dbReference type="EMBL" id="JAHLPM010000003">
    <property type="protein sequence ID" value="MBU5437341.1"/>
    <property type="molecule type" value="Genomic_DNA"/>
</dbReference>
<keyword evidence="9" id="KW-1185">Reference proteome</keyword>
<evidence type="ECO:0000256" key="4">
    <source>
        <dbReference type="ARBA" id="ARBA00023110"/>
    </source>
</evidence>